<gene>
    <name evidence="2" type="ORF">NDU88_005503</name>
</gene>
<dbReference type="EMBL" id="JANPWB010000006">
    <property type="protein sequence ID" value="KAJ1180281.1"/>
    <property type="molecule type" value="Genomic_DNA"/>
</dbReference>
<accession>A0AAV7TVP8</accession>
<feature type="compositionally biased region" description="Basic and acidic residues" evidence="1">
    <location>
        <begin position="59"/>
        <end position="79"/>
    </location>
</feature>
<reference evidence="2" key="1">
    <citation type="journal article" date="2022" name="bioRxiv">
        <title>Sequencing and chromosome-scale assembly of the giantPleurodeles waltlgenome.</title>
        <authorList>
            <person name="Brown T."/>
            <person name="Elewa A."/>
            <person name="Iarovenko S."/>
            <person name="Subramanian E."/>
            <person name="Araus A.J."/>
            <person name="Petzold A."/>
            <person name="Susuki M."/>
            <person name="Suzuki K.-i.T."/>
            <person name="Hayashi T."/>
            <person name="Toyoda A."/>
            <person name="Oliveira C."/>
            <person name="Osipova E."/>
            <person name="Leigh N.D."/>
            <person name="Simon A."/>
            <person name="Yun M.H."/>
        </authorList>
    </citation>
    <scope>NUCLEOTIDE SEQUENCE</scope>
    <source>
        <strain evidence="2">20211129_DDA</strain>
        <tissue evidence="2">Liver</tissue>
    </source>
</reference>
<organism evidence="2 3">
    <name type="scientific">Pleurodeles waltl</name>
    <name type="common">Iberian ribbed newt</name>
    <dbReference type="NCBI Taxonomy" id="8319"/>
    <lineage>
        <taxon>Eukaryota</taxon>
        <taxon>Metazoa</taxon>
        <taxon>Chordata</taxon>
        <taxon>Craniata</taxon>
        <taxon>Vertebrata</taxon>
        <taxon>Euteleostomi</taxon>
        <taxon>Amphibia</taxon>
        <taxon>Batrachia</taxon>
        <taxon>Caudata</taxon>
        <taxon>Salamandroidea</taxon>
        <taxon>Salamandridae</taxon>
        <taxon>Pleurodelinae</taxon>
        <taxon>Pleurodeles</taxon>
    </lineage>
</organism>
<evidence type="ECO:0000256" key="1">
    <source>
        <dbReference type="SAM" id="MobiDB-lite"/>
    </source>
</evidence>
<protein>
    <submittedName>
        <fullName evidence="2">Uncharacterized protein</fullName>
    </submittedName>
</protein>
<proteinExistence type="predicted"/>
<evidence type="ECO:0000313" key="3">
    <source>
        <dbReference type="Proteomes" id="UP001066276"/>
    </source>
</evidence>
<dbReference type="Proteomes" id="UP001066276">
    <property type="component" value="Chromosome 3_2"/>
</dbReference>
<comment type="caution">
    <text evidence="2">The sequence shown here is derived from an EMBL/GenBank/DDBJ whole genome shotgun (WGS) entry which is preliminary data.</text>
</comment>
<feature type="region of interest" description="Disordered" evidence="1">
    <location>
        <begin position="26"/>
        <end position="79"/>
    </location>
</feature>
<sequence length="79" mass="8350">MINDGHLGAELREAAGRGTRVAVLGAHRRPPTIAGMGAEDRRHGGAVGSSERSVLSPERPGRAEDEIEVRGGMESHILE</sequence>
<name>A0AAV7TVP8_PLEWA</name>
<dbReference type="AlphaFoldDB" id="A0AAV7TVP8"/>
<keyword evidence="3" id="KW-1185">Reference proteome</keyword>
<evidence type="ECO:0000313" key="2">
    <source>
        <dbReference type="EMBL" id="KAJ1180281.1"/>
    </source>
</evidence>